<evidence type="ECO:0000256" key="1">
    <source>
        <dbReference type="ARBA" id="ARBA00001164"/>
    </source>
</evidence>
<keyword evidence="5 9" id="KW-0028">Amino-acid biosynthesis</keyword>
<evidence type="ECO:0000256" key="9">
    <source>
        <dbReference type="HAMAP-Rule" id="MF_00135"/>
    </source>
</evidence>
<keyword evidence="7 9" id="KW-0057">Aromatic amino acid biosynthesis</keyword>
<evidence type="ECO:0000313" key="12">
    <source>
        <dbReference type="Proteomes" id="UP001500101"/>
    </source>
</evidence>
<dbReference type="PANTHER" id="PTHR42894">
    <property type="entry name" value="N-(5'-PHOSPHORIBOSYL)ANTHRANILATE ISOMERASE"/>
    <property type="match status" value="1"/>
</dbReference>
<keyword evidence="8 9" id="KW-0413">Isomerase</keyword>
<dbReference type="RefSeq" id="WP_344673098.1">
    <property type="nucleotide sequence ID" value="NZ_BAAAZI010000004.1"/>
</dbReference>
<dbReference type="CDD" id="cd00405">
    <property type="entry name" value="PRAI"/>
    <property type="match status" value="1"/>
</dbReference>
<dbReference type="InterPro" id="IPR044643">
    <property type="entry name" value="TrpF_fam"/>
</dbReference>
<dbReference type="InterPro" id="IPR013785">
    <property type="entry name" value="Aldolase_TIM"/>
</dbReference>
<keyword evidence="12" id="KW-1185">Reference proteome</keyword>
<dbReference type="PANTHER" id="PTHR42894:SF1">
    <property type="entry name" value="N-(5'-PHOSPHORIBOSYL)ANTHRANILATE ISOMERASE"/>
    <property type="match status" value="1"/>
</dbReference>
<evidence type="ECO:0000256" key="6">
    <source>
        <dbReference type="ARBA" id="ARBA00022822"/>
    </source>
</evidence>
<comment type="catalytic activity">
    <reaction evidence="1 9">
        <text>N-(5-phospho-beta-D-ribosyl)anthranilate = 1-(2-carboxyphenylamino)-1-deoxy-D-ribulose 5-phosphate</text>
        <dbReference type="Rhea" id="RHEA:21540"/>
        <dbReference type="ChEBI" id="CHEBI:18277"/>
        <dbReference type="ChEBI" id="CHEBI:58613"/>
        <dbReference type="EC" id="5.3.1.24"/>
    </reaction>
</comment>
<comment type="pathway">
    <text evidence="2 9">Amino-acid biosynthesis; L-tryptophan biosynthesis; L-tryptophan from chorismate: step 3/5.</text>
</comment>
<organism evidence="11 12">
    <name type="scientific">Sphingobacterium kyonggiense</name>
    <dbReference type="NCBI Taxonomy" id="714075"/>
    <lineage>
        <taxon>Bacteria</taxon>
        <taxon>Pseudomonadati</taxon>
        <taxon>Bacteroidota</taxon>
        <taxon>Sphingobacteriia</taxon>
        <taxon>Sphingobacteriales</taxon>
        <taxon>Sphingobacteriaceae</taxon>
        <taxon>Sphingobacterium</taxon>
    </lineage>
</organism>
<proteinExistence type="inferred from homology"/>
<keyword evidence="6 9" id="KW-0822">Tryptophan biosynthesis</keyword>
<dbReference type="InterPro" id="IPR011060">
    <property type="entry name" value="RibuloseP-bd_barrel"/>
</dbReference>
<dbReference type="SUPFAM" id="SSF51366">
    <property type="entry name" value="Ribulose-phoshate binding barrel"/>
    <property type="match status" value="1"/>
</dbReference>
<dbReference type="EMBL" id="BAAAZI010000004">
    <property type="protein sequence ID" value="GAA4133154.1"/>
    <property type="molecule type" value="Genomic_DNA"/>
</dbReference>
<evidence type="ECO:0000256" key="8">
    <source>
        <dbReference type="ARBA" id="ARBA00023235"/>
    </source>
</evidence>
<feature type="domain" description="N-(5'phosphoribosyl) anthranilate isomerase (PRAI)" evidence="10">
    <location>
        <begin position="7"/>
        <end position="202"/>
    </location>
</feature>
<name>A0ABP7YA96_9SPHI</name>
<evidence type="ECO:0000259" key="10">
    <source>
        <dbReference type="Pfam" id="PF00697"/>
    </source>
</evidence>
<dbReference type="Gene3D" id="3.20.20.70">
    <property type="entry name" value="Aldolase class I"/>
    <property type="match status" value="1"/>
</dbReference>
<evidence type="ECO:0000256" key="2">
    <source>
        <dbReference type="ARBA" id="ARBA00004664"/>
    </source>
</evidence>
<accession>A0ABP7YA96</accession>
<dbReference type="InterPro" id="IPR001240">
    <property type="entry name" value="PRAI_dom"/>
</dbReference>
<gene>
    <name evidence="9" type="primary">trpF</name>
    <name evidence="11" type="ORF">GCM10022216_04970</name>
</gene>
<protein>
    <recommendedName>
        <fullName evidence="4 9">N-(5'-phosphoribosyl)anthranilate isomerase</fullName>
        <shortName evidence="9">PRAI</shortName>
        <ecNumber evidence="3 9">5.3.1.24</ecNumber>
    </recommendedName>
</protein>
<evidence type="ECO:0000256" key="3">
    <source>
        <dbReference type="ARBA" id="ARBA00012572"/>
    </source>
</evidence>
<evidence type="ECO:0000256" key="5">
    <source>
        <dbReference type="ARBA" id="ARBA00022605"/>
    </source>
</evidence>
<evidence type="ECO:0000313" key="11">
    <source>
        <dbReference type="EMBL" id="GAA4133154.1"/>
    </source>
</evidence>
<dbReference type="HAMAP" id="MF_00135">
    <property type="entry name" value="PRAI"/>
    <property type="match status" value="1"/>
</dbReference>
<sequence>MAKKLLVKVCGMREDENIHQLTQLAIDYIGHIFYPKSARYIADAKLLNSNPDIKKTGVFVNASLEEITQAIKSYQLHSIQLHGDESVELIQQLNQSGVEIIKAFGVNNDFDWNSLEPYLNHIDYLLFDSKSSQYGGTGERFNWEKLIEYPYDKPYFLSGGLSLENIQEAVEFEDSRLIGLDLNSRFEISPGLKDIEKIKAALKIINHE</sequence>
<evidence type="ECO:0000256" key="7">
    <source>
        <dbReference type="ARBA" id="ARBA00023141"/>
    </source>
</evidence>
<dbReference type="Pfam" id="PF00697">
    <property type="entry name" value="PRAI"/>
    <property type="match status" value="1"/>
</dbReference>
<dbReference type="EC" id="5.3.1.24" evidence="3 9"/>
<comment type="similarity">
    <text evidence="9">Belongs to the TrpF family.</text>
</comment>
<dbReference type="Proteomes" id="UP001500101">
    <property type="component" value="Unassembled WGS sequence"/>
</dbReference>
<reference evidence="12" key="1">
    <citation type="journal article" date="2019" name="Int. J. Syst. Evol. Microbiol.">
        <title>The Global Catalogue of Microorganisms (GCM) 10K type strain sequencing project: providing services to taxonomists for standard genome sequencing and annotation.</title>
        <authorList>
            <consortium name="The Broad Institute Genomics Platform"/>
            <consortium name="The Broad Institute Genome Sequencing Center for Infectious Disease"/>
            <person name="Wu L."/>
            <person name="Ma J."/>
        </authorList>
    </citation>
    <scope>NUCLEOTIDE SEQUENCE [LARGE SCALE GENOMIC DNA]</scope>
    <source>
        <strain evidence="12">JCM 16704</strain>
    </source>
</reference>
<evidence type="ECO:0000256" key="4">
    <source>
        <dbReference type="ARBA" id="ARBA00022272"/>
    </source>
</evidence>
<dbReference type="GO" id="GO:0016853">
    <property type="term" value="F:isomerase activity"/>
    <property type="evidence" value="ECO:0007669"/>
    <property type="project" value="UniProtKB-KW"/>
</dbReference>
<comment type="caution">
    <text evidence="11">The sequence shown here is derived from an EMBL/GenBank/DDBJ whole genome shotgun (WGS) entry which is preliminary data.</text>
</comment>